<gene>
    <name evidence="1" type="ORF">CCMP2556_LOCUS10943</name>
    <name evidence="2" type="ORF">CCMP2556_LOCUS23303</name>
</gene>
<dbReference type="InterPro" id="IPR053714">
    <property type="entry name" value="Iso_Racemase_Enz_sf"/>
</dbReference>
<dbReference type="PANTHER" id="PTHR40267:SF1">
    <property type="entry name" value="BLR3294 PROTEIN"/>
    <property type="match status" value="1"/>
</dbReference>
<evidence type="ECO:0000313" key="1">
    <source>
        <dbReference type="EMBL" id="CAK9012653.1"/>
    </source>
</evidence>
<dbReference type="PANTHER" id="PTHR40267">
    <property type="entry name" value="BLR3294 PROTEIN"/>
    <property type="match status" value="1"/>
</dbReference>
<dbReference type="EMBL" id="CAXAMN010014769">
    <property type="protein sequence ID" value="CAK9044230.1"/>
    <property type="molecule type" value="Genomic_DNA"/>
</dbReference>
<dbReference type="InterPro" id="IPR026286">
    <property type="entry name" value="MaiA/AMDase"/>
</dbReference>
<dbReference type="EMBL" id="CAXAMN010005158">
    <property type="protein sequence ID" value="CAK9012653.1"/>
    <property type="molecule type" value="Genomic_DNA"/>
</dbReference>
<dbReference type="Pfam" id="PF17645">
    <property type="entry name" value="Amdase"/>
    <property type="match status" value="1"/>
</dbReference>
<accession>A0ABP0JE75</accession>
<name>A0ABP0JE75_9DINO</name>
<reference evidence="1 3" key="1">
    <citation type="submission" date="2024-02" db="EMBL/GenBank/DDBJ databases">
        <authorList>
            <person name="Chen Y."/>
            <person name="Shah S."/>
            <person name="Dougan E. K."/>
            <person name="Thang M."/>
            <person name="Chan C."/>
        </authorList>
    </citation>
    <scope>NUCLEOTIDE SEQUENCE [LARGE SCALE GENOMIC DNA]</scope>
</reference>
<dbReference type="Gene3D" id="3.40.50.12500">
    <property type="match status" value="1"/>
</dbReference>
<organism evidence="1 3">
    <name type="scientific">Durusdinium trenchii</name>
    <dbReference type="NCBI Taxonomy" id="1381693"/>
    <lineage>
        <taxon>Eukaryota</taxon>
        <taxon>Sar</taxon>
        <taxon>Alveolata</taxon>
        <taxon>Dinophyceae</taxon>
        <taxon>Suessiales</taxon>
        <taxon>Symbiodiniaceae</taxon>
        <taxon>Durusdinium</taxon>
    </lineage>
</organism>
<protein>
    <recommendedName>
        <fullName evidence="4">Maleate isomerase</fullName>
    </recommendedName>
</protein>
<comment type="caution">
    <text evidence="1">The sequence shown here is derived from an EMBL/GenBank/DDBJ whole genome shotgun (WGS) entry which is preliminary data.</text>
</comment>
<dbReference type="Proteomes" id="UP001642484">
    <property type="component" value="Unassembled WGS sequence"/>
</dbReference>
<dbReference type="PIRSF" id="PIRSF015736">
    <property type="entry name" value="MI"/>
    <property type="match status" value="1"/>
</dbReference>
<proteinExistence type="predicted"/>
<evidence type="ECO:0008006" key="4">
    <source>
        <dbReference type="Google" id="ProtNLM"/>
    </source>
</evidence>
<keyword evidence="3" id="KW-1185">Reference proteome</keyword>
<evidence type="ECO:0000313" key="3">
    <source>
        <dbReference type="Proteomes" id="UP001642484"/>
    </source>
</evidence>
<evidence type="ECO:0000313" key="2">
    <source>
        <dbReference type="EMBL" id="CAK9044230.1"/>
    </source>
</evidence>
<sequence>MTYDSTGLAPRTVLGLFAPLVPPHRPHGSVVGSQQRRSGQKLMGLFGRRVLGCVQIPSDVTLEDEAPPFAEKMGVDLEMAKVTFDSEDICAGTYLRAMHREELTKGAKLLALAAASRGRSCDILGLSCTSFSFTLGSAKVREQISAGYPGVPVTDMATAQLEALKALKAQRVALLTPYIEELSRANAEMLETMGQVQVVNRLTMNLPRDELTSAVPPAEIAEWAVRVDRPEADVVVIGCSGFRACQPDFLDPLEARLGKPVVTSTQAFLWHMARRAGAEEKIEGYGTLLSKH</sequence>